<keyword evidence="2 5" id="KW-0479">Metal-binding</keyword>
<keyword evidence="3" id="KW-0847">Vitamin C</keyword>
<evidence type="ECO:0000256" key="3">
    <source>
        <dbReference type="ARBA" id="ARBA00022896"/>
    </source>
</evidence>
<sequence>MFSVKALLESNSLTSVPSKYVFPKSSDDYISSESEIIPTIDLSMLTSGTPDQRSKVIQEIGNACREWGFFMVINHGVPETLIDEIIGDDSFYNDRIGGFNSFYNLTEEEKIEFAGKQLFDPIRYGTSFNVKVDKTFFWRDYLKLWVHPNFNAPHKPAGFSETILEYCKRTREVASELMRGISKSLKLEESYIQKAMDLDLGSQLLVANLYPPCPRPEDTIGLPPHTDHGLLTLLIQNELPGLEVMHNGKWVSVNAPPNSFLVNTGDHMEGTQDVL</sequence>
<dbReference type="Pfam" id="PF14226">
    <property type="entry name" value="DIOX_N"/>
    <property type="match status" value="1"/>
</dbReference>
<proteinExistence type="inferred from homology"/>
<name>A0A2N9GAG3_FAGSY</name>
<evidence type="ECO:0000256" key="4">
    <source>
        <dbReference type="ARBA" id="ARBA00023004"/>
    </source>
</evidence>
<keyword evidence="5" id="KW-0560">Oxidoreductase</keyword>
<feature type="domain" description="Fe2OG dioxygenase" evidence="6">
    <location>
        <begin position="200"/>
        <end position="275"/>
    </location>
</feature>
<dbReference type="PANTHER" id="PTHR47991">
    <property type="entry name" value="OXOGLUTARATE/IRON-DEPENDENT DIOXYGENASE"/>
    <property type="match status" value="1"/>
</dbReference>
<dbReference type="PROSITE" id="PS51471">
    <property type="entry name" value="FE2OG_OXY"/>
    <property type="match status" value="1"/>
</dbReference>
<organism evidence="7">
    <name type="scientific">Fagus sylvatica</name>
    <name type="common">Beechnut</name>
    <dbReference type="NCBI Taxonomy" id="28930"/>
    <lineage>
        <taxon>Eukaryota</taxon>
        <taxon>Viridiplantae</taxon>
        <taxon>Streptophyta</taxon>
        <taxon>Embryophyta</taxon>
        <taxon>Tracheophyta</taxon>
        <taxon>Spermatophyta</taxon>
        <taxon>Magnoliopsida</taxon>
        <taxon>eudicotyledons</taxon>
        <taxon>Gunneridae</taxon>
        <taxon>Pentapetalae</taxon>
        <taxon>rosids</taxon>
        <taxon>fabids</taxon>
        <taxon>Fagales</taxon>
        <taxon>Fagaceae</taxon>
        <taxon>Fagus</taxon>
    </lineage>
</organism>
<dbReference type="InterPro" id="IPR027443">
    <property type="entry name" value="IPNS-like_sf"/>
</dbReference>
<dbReference type="GO" id="GO:0016491">
    <property type="term" value="F:oxidoreductase activity"/>
    <property type="evidence" value="ECO:0007669"/>
    <property type="project" value="UniProtKB-KW"/>
</dbReference>
<protein>
    <recommendedName>
        <fullName evidence="6">Fe2OG dioxygenase domain-containing protein</fullName>
    </recommendedName>
</protein>
<evidence type="ECO:0000256" key="2">
    <source>
        <dbReference type="ARBA" id="ARBA00022723"/>
    </source>
</evidence>
<dbReference type="InterPro" id="IPR005123">
    <property type="entry name" value="Oxoglu/Fe-dep_dioxygenase_dom"/>
</dbReference>
<accession>A0A2N9GAG3</accession>
<dbReference type="Pfam" id="PF03171">
    <property type="entry name" value="2OG-FeII_Oxy"/>
    <property type="match status" value="1"/>
</dbReference>
<dbReference type="AlphaFoldDB" id="A0A2N9GAG3"/>
<dbReference type="PRINTS" id="PR00682">
    <property type="entry name" value="IPNSYNTHASE"/>
</dbReference>
<dbReference type="Gene3D" id="2.60.120.330">
    <property type="entry name" value="B-lactam Antibiotic, Isopenicillin N Synthase, Chain"/>
    <property type="match status" value="1"/>
</dbReference>
<dbReference type="EMBL" id="OIVN01001994">
    <property type="protein sequence ID" value="SPC99606.1"/>
    <property type="molecule type" value="Genomic_DNA"/>
</dbReference>
<gene>
    <name evidence="7" type="ORF">FSB_LOCUS27488</name>
</gene>
<dbReference type="GO" id="GO:0031418">
    <property type="term" value="F:L-ascorbic acid binding"/>
    <property type="evidence" value="ECO:0007669"/>
    <property type="project" value="UniProtKB-KW"/>
</dbReference>
<dbReference type="InterPro" id="IPR050295">
    <property type="entry name" value="Plant_2OG-oxidoreductases"/>
</dbReference>
<comment type="similarity">
    <text evidence="1 5">Belongs to the iron/ascorbate-dependent oxidoreductase family.</text>
</comment>
<dbReference type="InterPro" id="IPR044861">
    <property type="entry name" value="IPNS-like_FE2OG_OXY"/>
</dbReference>
<keyword evidence="4 5" id="KW-0408">Iron</keyword>
<reference evidence="7" key="1">
    <citation type="submission" date="2018-02" db="EMBL/GenBank/DDBJ databases">
        <authorList>
            <person name="Cohen D.B."/>
            <person name="Kent A.D."/>
        </authorList>
    </citation>
    <scope>NUCLEOTIDE SEQUENCE</scope>
</reference>
<evidence type="ECO:0000256" key="5">
    <source>
        <dbReference type="RuleBase" id="RU003682"/>
    </source>
</evidence>
<evidence type="ECO:0000256" key="1">
    <source>
        <dbReference type="ARBA" id="ARBA00008056"/>
    </source>
</evidence>
<evidence type="ECO:0000313" key="7">
    <source>
        <dbReference type="EMBL" id="SPC99606.1"/>
    </source>
</evidence>
<dbReference type="InterPro" id="IPR026992">
    <property type="entry name" value="DIOX_N"/>
</dbReference>
<dbReference type="GO" id="GO:0046872">
    <property type="term" value="F:metal ion binding"/>
    <property type="evidence" value="ECO:0007669"/>
    <property type="project" value="UniProtKB-KW"/>
</dbReference>
<dbReference type="SUPFAM" id="SSF51197">
    <property type="entry name" value="Clavaminate synthase-like"/>
    <property type="match status" value="1"/>
</dbReference>
<evidence type="ECO:0000259" key="6">
    <source>
        <dbReference type="PROSITE" id="PS51471"/>
    </source>
</evidence>